<name>A0A2W6MVA2_9HELI</name>
<feature type="transmembrane region" description="Helical" evidence="1">
    <location>
        <begin position="52"/>
        <end position="71"/>
    </location>
</feature>
<dbReference type="AlphaFoldDB" id="A0A2W6MVA2"/>
<evidence type="ECO:0008006" key="4">
    <source>
        <dbReference type="Google" id="ProtNLM"/>
    </source>
</evidence>
<comment type="caution">
    <text evidence="2">The sequence shown here is derived from an EMBL/GenBank/DDBJ whole genome shotgun (WGS) entry which is preliminary data.</text>
</comment>
<accession>A0A2W6MVA2</accession>
<protein>
    <recommendedName>
        <fullName evidence="4">Glycine zipper family protein</fullName>
    </recommendedName>
</protein>
<dbReference type="EMBL" id="NBIU01000019">
    <property type="protein sequence ID" value="PZT47891.1"/>
    <property type="molecule type" value="Genomic_DNA"/>
</dbReference>
<evidence type="ECO:0000313" key="2">
    <source>
        <dbReference type="EMBL" id="PZT47891.1"/>
    </source>
</evidence>
<feature type="transmembrane region" description="Helical" evidence="1">
    <location>
        <begin position="114"/>
        <end position="137"/>
    </location>
</feature>
<keyword evidence="3" id="KW-1185">Reference proteome</keyword>
<keyword evidence="1" id="KW-1133">Transmembrane helix</keyword>
<keyword evidence="1" id="KW-0812">Transmembrane</keyword>
<reference evidence="2 3" key="1">
    <citation type="submission" date="2017-03" db="EMBL/GenBank/DDBJ databases">
        <title>Genomic and clinical evidence uncovers the enterohepatic species Helicobacter valdiviensis as a potential human intestinal pathogen.</title>
        <authorList>
            <person name="Fresia P."/>
            <person name="Jara R."/>
            <person name="Sierra R."/>
            <person name="Ferres I."/>
            <person name="Greif G."/>
            <person name="Iraola G."/>
            <person name="Collado L."/>
        </authorList>
    </citation>
    <scope>NUCLEOTIDE SEQUENCE [LARGE SCALE GENOMIC DNA]</scope>
    <source>
        <strain evidence="2 3">WBE14</strain>
    </source>
</reference>
<evidence type="ECO:0000256" key="1">
    <source>
        <dbReference type="SAM" id="Phobius"/>
    </source>
</evidence>
<feature type="transmembrane region" description="Helical" evidence="1">
    <location>
        <begin position="83"/>
        <end position="102"/>
    </location>
</feature>
<keyword evidence="1" id="KW-0472">Membrane</keyword>
<proteinExistence type="predicted"/>
<dbReference type="Proteomes" id="UP000249746">
    <property type="component" value="Unassembled WGS sequence"/>
</dbReference>
<evidence type="ECO:0000313" key="3">
    <source>
        <dbReference type="Proteomes" id="UP000249746"/>
    </source>
</evidence>
<organism evidence="2 3">
    <name type="scientific">Helicobacter valdiviensis</name>
    <dbReference type="NCBI Taxonomy" id="1458358"/>
    <lineage>
        <taxon>Bacteria</taxon>
        <taxon>Pseudomonadati</taxon>
        <taxon>Campylobacterota</taxon>
        <taxon>Epsilonproteobacteria</taxon>
        <taxon>Campylobacterales</taxon>
        <taxon>Helicobacteraceae</taxon>
        <taxon>Helicobacter</taxon>
    </lineage>
</organism>
<gene>
    <name evidence="2" type="ORF">B6S12_06905</name>
</gene>
<sequence length="264" mass="27721">MHIHQNSFKEFVEIFSKMKNVEVQDFSKDDLNFNIQEFVKFTKESVVSFTELAGGGIASLGAGALAGIGAYGSVGMLASASTGTAIASLSGAAATNATLAWLGGGSLAAGGFGMAGGMAVLGGIVAAPVLAVGGFLYSKMGEKALDDARSNLAKAKTAAQEMDTATIATNAIANIVMNSLEMIQKLDGILSKELTTFKLMVIKENDYTKYSNGEKDYMQYIVNLVKTISGICKVNVLTEDGKVNEEFKKAVQIAKDLSEKIQSL</sequence>